<evidence type="ECO:0000313" key="9">
    <source>
        <dbReference type="EMBL" id="KIJ64689.1"/>
    </source>
</evidence>
<dbReference type="Pfam" id="PF15906">
    <property type="entry name" value="zf-NOSIP"/>
    <property type="match status" value="1"/>
</dbReference>
<feature type="compositionally biased region" description="Basic and acidic residues" evidence="7">
    <location>
        <begin position="244"/>
        <end position="254"/>
    </location>
</feature>
<keyword evidence="5" id="KW-0479">Metal-binding</keyword>
<evidence type="ECO:0000259" key="8">
    <source>
        <dbReference type="PROSITE" id="PS50089"/>
    </source>
</evidence>
<dbReference type="Gene3D" id="3.30.40.10">
    <property type="entry name" value="Zinc/RING finger domain, C3HC4 (zinc finger)"/>
    <property type="match status" value="2"/>
</dbReference>
<dbReference type="PIRSF" id="PIRSF023577">
    <property type="entry name" value="ENOS_interacting"/>
    <property type="match status" value="1"/>
</dbReference>
<dbReference type="SUPFAM" id="SSF57850">
    <property type="entry name" value="RING/U-box"/>
    <property type="match status" value="2"/>
</dbReference>
<feature type="coiled-coil region" evidence="6">
    <location>
        <begin position="67"/>
        <end position="104"/>
    </location>
</feature>
<dbReference type="OrthoDB" id="116827at2759"/>
<keyword evidence="10" id="KW-1185">Reference proteome</keyword>
<dbReference type="Proteomes" id="UP000053820">
    <property type="component" value="Unassembled WGS sequence"/>
</dbReference>
<evidence type="ECO:0000256" key="5">
    <source>
        <dbReference type="PROSITE-ProRule" id="PRU00175"/>
    </source>
</evidence>
<keyword evidence="5" id="KW-0862">Zinc</keyword>
<dbReference type="InterPro" id="IPR016818">
    <property type="entry name" value="NOSIP"/>
</dbReference>
<feature type="domain" description="RING-type" evidence="8">
    <location>
        <begin position="257"/>
        <end position="299"/>
    </location>
</feature>
<dbReference type="InterPro" id="IPR031790">
    <property type="entry name" value="Znf-NOSIP"/>
</dbReference>
<dbReference type="GO" id="GO:0008270">
    <property type="term" value="F:zinc ion binding"/>
    <property type="evidence" value="ECO:0007669"/>
    <property type="project" value="UniProtKB-KW"/>
</dbReference>
<proteinExistence type="inferred from homology"/>
<dbReference type="InterPro" id="IPR001841">
    <property type="entry name" value="Znf_RING"/>
</dbReference>
<protein>
    <recommendedName>
        <fullName evidence="8">RING-type domain-containing protein</fullName>
    </recommendedName>
</protein>
<dbReference type="GO" id="GO:0061630">
    <property type="term" value="F:ubiquitin protein ligase activity"/>
    <property type="evidence" value="ECO:0007669"/>
    <property type="project" value="InterPro"/>
</dbReference>
<evidence type="ECO:0000256" key="7">
    <source>
        <dbReference type="SAM" id="MobiDB-lite"/>
    </source>
</evidence>
<keyword evidence="5" id="KW-0863">Zinc-finger</keyword>
<sequence>MTKHSKNNTASSVFSYEEKKKTEYGTKKQRLGNESMRNFDACALCLQRARDPMACDHGHLFCKECAYTDLLTQKKDIKRQKERLAQLKKDAEAEKQLALEAARERVLRDFEKGQLGLSANLPSIATTSGAESKASRDGKRKLDFDSSTVETLTREAEEAALRQIEREQAEALRHKLPDFWLPSLTPTYASNGPPSSLKDVKLQSMCRGGNPPHAVTIKSFTSVQFSFPASSSSRSSDATPAVADKGKKREEDKDPICPSCKTNLSNNRVMFLMKPCSHVVCKVCTDSLVRPAKQCIVCDRILNEKEIVELKREGTGFAGGGLAEATRKGVAFQG</sequence>
<evidence type="ECO:0000256" key="2">
    <source>
        <dbReference type="ARBA" id="ARBA00008126"/>
    </source>
</evidence>
<comment type="subcellular location">
    <subcellularLocation>
        <location evidence="1 4">Nucleus</location>
    </subcellularLocation>
</comment>
<dbReference type="PROSITE" id="PS50089">
    <property type="entry name" value="ZF_RING_2"/>
    <property type="match status" value="1"/>
</dbReference>
<dbReference type="EMBL" id="KN839845">
    <property type="protein sequence ID" value="KIJ64689.1"/>
    <property type="molecule type" value="Genomic_DNA"/>
</dbReference>
<comment type="similarity">
    <text evidence="2 4">Belongs to the NOSIP family.</text>
</comment>
<evidence type="ECO:0000256" key="1">
    <source>
        <dbReference type="ARBA" id="ARBA00004123"/>
    </source>
</evidence>
<organism evidence="9 10">
    <name type="scientific">Hydnomerulius pinastri MD-312</name>
    <dbReference type="NCBI Taxonomy" id="994086"/>
    <lineage>
        <taxon>Eukaryota</taxon>
        <taxon>Fungi</taxon>
        <taxon>Dikarya</taxon>
        <taxon>Basidiomycota</taxon>
        <taxon>Agaricomycotina</taxon>
        <taxon>Agaricomycetes</taxon>
        <taxon>Agaricomycetidae</taxon>
        <taxon>Boletales</taxon>
        <taxon>Boletales incertae sedis</taxon>
        <taxon>Leucogyrophana</taxon>
    </lineage>
</organism>
<keyword evidence="3 4" id="KW-0539">Nucleus</keyword>
<dbReference type="PANTHER" id="PTHR13063">
    <property type="entry name" value="ENOS INTERACTING PROTEIN"/>
    <property type="match status" value="1"/>
</dbReference>
<evidence type="ECO:0000256" key="6">
    <source>
        <dbReference type="SAM" id="Coils"/>
    </source>
</evidence>
<dbReference type="InterPro" id="IPR013083">
    <property type="entry name" value="Znf_RING/FYVE/PHD"/>
</dbReference>
<reference evidence="9 10" key="1">
    <citation type="submission" date="2014-04" db="EMBL/GenBank/DDBJ databases">
        <title>Evolutionary Origins and Diversification of the Mycorrhizal Mutualists.</title>
        <authorList>
            <consortium name="DOE Joint Genome Institute"/>
            <consortium name="Mycorrhizal Genomics Consortium"/>
            <person name="Kohler A."/>
            <person name="Kuo A."/>
            <person name="Nagy L.G."/>
            <person name="Floudas D."/>
            <person name="Copeland A."/>
            <person name="Barry K.W."/>
            <person name="Cichocki N."/>
            <person name="Veneault-Fourrey C."/>
            <person name="LaButti K."/>
            <person name="Lindquist E.A."/>
            <person name="Lipzen A."/>
            <person name="Lundell T."/>
            <person name="Morin E."/>
            <person name="Murat C."/>
            <person name="Riley R."/>
            <person name="Ohm R."/>
            <person name="Sun H."/>
            <person name="Tunlid A."/>
            <person name="Henrissat B."/>
            <person name="Grigoriev I.V."/>
            <person name="Hibbett D.S."/>
            <person name="Martin F."/>
        </authorList>
    </citation>
    <scope>NUCLEOTIDE SEQUENCE [LARGE SCALE GENOMIC DNA]</scope>
    <source>
        <strain evidence="9 10">MD-312</strain>
    </source>
</reference>
<dbReference type="AlphaFoldDB" id="A0A0C9VGL4"/>
<evidence type="ECO:0000256" key="3">
    <source>
        <dbReference type="ARBA" id="ARBA00023242"/>
    </source>
</evidence>
<feature type="region of interest" description="Disordered" evidence="7">
    <location>
        <begin position="126"/>
        <end position="149"/>
    </location>
</feature>
<evidence type="ECO:0000256" key="4">
    <source>
        <dbReference type="PIRNR" id="PIRNR023577"/>
    </source>
</evidence>
<gene>
    <name evidence="9" type="ORF">HYDPIDRAFT_89448</name>
</gene>
<keyword evidence="6" id="KW-0175">Coiled coil</keyword>
<evidence type="ECO:0000313" key="10">
    <source>
        <dbReference type="Proteomes" id="UP000053820"/>
    </source>
</evidence>
<accession>A0A0C9VGL4</accession>
<dbReference type="HOGENOM" id="CLU_053742_1_0_1"/>
<dbReference type="PANTHER" id="PTHR13063:SF10">
    <property type="entry name" value="NITRIC OXIDE SYNTHASE-INTERACTING PROTEIN"/>
    <property type="match status" value="1"/>
</dbReference>
<name>A0A0C9VGL4_9AGAM</name>
<feature type="region of interest" description="Disordered" evidence="7">
    <location>
        <begin position="228"/>
        <end position="254"/>
    </location>
</feature>
<dbReference type="GO" id="GO:0005634">
    <property type="term" value="C:nucleus"/>
    <property type="evidence" value="ECO:0007669"/>
    <property type="project" value="UniProtKB-SubCell"/>
</dbReference>
<feature type="compositionally biased region" description="Basic and acidic residues" evidence="7">
    <location>
        <begin position="133"/>
        <end position="144"/>
    </location>
</feature>